<name>A0ACB7SK60_HYAAI</name>
<evidence type="ECO:0000313" key="2">
    <source>
        <dbReference type="Proteomes" id="UP000821845"/>
    </source>
</evidence>
<protein>
    <submittedName>
        <fullName evidence="1">Uncharacterized protein</fullName>
    </submittedName>
</protein>
<dbReference type="Proteomes" id="UP000821845">
    <property type="component" value="Chromosome 4"/>
</dbReference>
<comment type="caution">
    <text evidence="1">The sequence shown here is derived from an EMBL/GenBank/DDBJ whole genome shotgun (WGS) entry which is preliminary data.</text>
</comment>
<reference evidence="1" key="1">
    <citation type="submission" date="2020-05" db="EMBL/GenBank/DDBJ databases">
        <title>Large-scale comparative analyses of tick genomes elucidate their genetic diversity and vector capacities.</title>
        <authorList>
            <person name="Jia N."/>
            <person name="Wang J."/>
            <person name="Shi W."/>
            <person name="Du L."/>
            <person name="Sun Y."/>
            <person name="Zhan W."/>
            <person name="Jiang J."/>
            <person name="Wang Q."/>
            <person name="Zhang B."/>
            <person name="Ji P."/>
            <person name="Sakyi L.B."/>
            <person name="Cui X."/>
            <person name="Yuan T."/>
            <person name="Jiang B."/>
            <person name="Yang W."/>
            <person name="Lam T.T.-Y."/>
            <person name="Chang Q."/>
            <person name="Ding S."/>
            <person name="Wang X."/>
            <person name="Zhu J."/>
            <person name="Ruan X."/>
            <person name="Zhao L."/>
            <person name="Wei J."/>
            <person name="Que T."/>
            <person name="Du C."/>
            <person name="Cheng J."/>
            <person name="Dai P."/>
            <person name="Han X."/>
            <person name="Huang E."/>
            <person name="Gao Y."/>
            <person name="Liu J."/>
            <person name="Shao H."/>
            <person name="Ye R."/>
            <person name="Li L."/>
            <person name="Wei W."/>
            <person name="Wang X."/>
            <person name="Wang C."/>
            <person name="Yang T."/>
            <person name="Huo Q."/>
            <person name="Li W."/>
            <person name="Guo W."/>
            <person name="Chen H."/>
            <person name="Zhou L."/>
            <person name="Ni X."/>
            <person name="Tian J."/>
            <person name="Zhou Y."/>
            <person name="Sheng Y."/>
            <person name="Liu T."/>
            <person name="Pan Y."/>
            <person name="Xia L."/>
            <person name="Li J."/>
            <person name="Zhao F."/>
            <person name="Cao W."/>
        </authorList>
    </citation>
    <scope>NUCLEOTIDE SEQUENCE</scope>
    <source>
        <strain evidence="1">Hyas-2018</strain>
    </source>
</reference>
<gene>
    <name evidence="1" type="ORF">HPB50_022896</name>
</gene>
<sequence>MAEGGPGGEGRIGNGALHRVLGWSSVARSYSAGRGLNLTNPRNLRRDFQQVLMGLTPLIEQSSLNVQPSHLWRQAQQHYENPRAPSGQSAASSSSSVQMNAGEGSSYVINMEPEASPTPPLPNTRSSSEVVGGAAPGPQQIGPTNTDTATGTDDGVAATPEVRAFLMLVDKYVTFVLILLLKLAFDHRVGMLAILGLFITFCHANSVIKREVSKQNCGCLPTLARSEEVITTRKVPPSTGGSGPESKPGHLGRDLEQSRPDSRHLGRDLEQSRPEPWKAAYLRVHHGQLERPGLA</sequence>
<accession>A0ACB7SK60</accession>
<dbReference type="EMBL" id="CM023484">
    <property type="protein sequence ID" value="KAH6934304.1"/>
    <property type="molecule type" value="Genomic_DNA"/>
</dbReference>
<keyword evidence="2" id="KW-1185">Reference proteome</keyword>
<proteinExistence type="predicted"/>
<evidence type="ECO:0000313" key="1">
    <source>
        <dbReference type="EMBL" id="KAH6934304.1"/>
    </source>
</evidence>
<organism evidence="1 2">
    <name type="scientific">Hyalomma asiaticum</name>
    <name type="common">Tick</name>
    <dbReference type="NCBI Taxonomy" id="266040"/>
    <lineage>
        <taxon>Eukaryota</taxon>
        <taxon>Metazoa</taxon>
        <taxon>Ecdysozoa</taxon>
        <taxon>Arthropoda</taxon>
        <taxon>Chelicerata</taxon>
        <taxon>Arachnida</taxon>
        <taxon>Acari</taxon>
        <taxon>Parasitiformes</taxon>
        <taxon>Ixodida</taxon>
        <taxon>Ixodoidea</taxon>
        <taxon>Ixodidae</taxon>
        <taxon>Hyalomminae</taxon>
        <taxon>Hyalomma</taxon>
    </lineage>
</organism>